<name>A0A6N3G608_ENTCA</name>
<evidence type="ECO:0000313" key="1">
    <source>
        <dbReference type="EMBL" id="VYU60168.1"/>
    </source>
</evidence>
<protein>
    <recommendedName>
        <fullName evidence="2">MarR family transcriptional regulator</fullName>
    </recommendedName>
</protein>
<organism evidence="1">
    <name type="scientific">Enterococcus casseliflavus</name>
    <name type="common">Enterococcus flavescens</name>
    <dbReference type="NCBI Taxonomy" id="37734"/>
    <lineage>
        <taxon>Bacteria</taxon>
        <taxon>Bacillati</taxon>
        <taxon>Bacillota</taxon>
        <taxon>Bacilli</taxon>
        <taxon>Lactobacillales</taxon>
        <taxon>Enterococcaceae</taxon>
        <taxon>Enterococcus</taxon>
    </lineage>
</organism>
<gene>
    <name evidence="1" type="ORF">ECLFYP2_00755</name>
</gene>
<dbReference type="AlphaFoldDB" id="A0A6N3G608"/>
<accession>A0A6N3G608</accession>
<proteinExistence type="predicted"/>
<reference evidence="1" key="1">
    <citation type="submission" date="2019-11" db="EMBL/GenBank/DDBJ databases">
        <authorList>
            <person name="Feng L."/>
        </authorList>
    </citation>
    <scope>NUCLEOTIDE SEQUENCE</scope>
    <source>
        <strain evidence="1">ECasseliflavusLFYP2</strain>
    </source>
</reference>
<evidence type="ECO:0008006" key="2">
    <source>
        <dbReference type="Google" id="ProtNLM"/>
    </source>
</evidence>
<dbReference type="EMBL" id="CACRTX010000018">
    <property type="protein sequence ID" value="VYU60168.1"/>
    <property type="molecule type" value="Genomic_DNA"/>
</dbReference>
<sequence length="52" mass="6225">MSTLSELSKSEYQVLFYFYEFNQSITKHELLKLVPDLNRNTTAFVHKIREKS</sequence>